<accession>A0ACC0F0U6</accession>
<proteinExistence type="predicted"/>
<reference evidence="2" key="2">
    <citation type="journal article" date="2018" name="Mol. Plant Microbe Interact.">
        <title>Genome sequence resources for the wheat stripe rust pathogen (Puccinia striiformis f. sp. tritici) and the barley stripe rust pathogen (Puccinia striiformis f. sp. hordei).</title>
        <authorList>
            <person name="Xia C."/>
            <person name="Wang M."/>
            <person name="Yin C."/>
            <person name="Cornejo O.E."/>
            <person name="Hulbert S.H."/>
            <person name="Chen X."/>
        </authorList>
    </citation>
    <scope>NUCLEOTIDE SEQUENCE [LARGE SCALE GENOMIC DNA]</scope>
    <source>
        <strain evidence="2">93-210</strain>
    </source>
</reference>
<reference evidence="2" key="1">
    <citation type="journal article" date="2018" name="BMC Genomics">
        <title>Genomic insights into host adaptation between the wheat stripe rust pathogen (Puccinia striiformis f. sp. tritici) and the barley stripe rust pathogen (Puccinia striiformis f. sp. hordei).</title>
        <authorList>
            <person name="Xia C."/>
            <person name="Wang M."/>
            <person name="Yin C."/>
            <person name="Cornejo O.E."/>
            <person name="Hulbert S.H."/>
            <person name="Chen X."/>
        </authorList>
    </citation>
    <scope>NUCLEOTIDE SEQUENCE [LARGE SCALE GENOMIC DNA]</scope>
    <source>
        <strain evidence="2">93-210</strain>
    </source>
</reference>
<gene>
    <name evidence="1" type="ORF">MJO28_000894</name>
</gene>
<comment type="caution">
    <text evidence="1">The sequence shown here is derived from an EMBL/GenBank/DDBJ whole genome shotgun (WGS) entry which is preliminary data.</text>
</comment>
<dbReference type="Proteomes" id="UP001060170">
    <property type="component" value="Chromosome 1"/>
</dbReference>
<name>A0ACC0F0U6_9BASI</name>
<organism evidence="1 2">
    <name type="scientific">Puccinia striiformis f. sp. tritici</name>
    <dbReference type="NCBI Taxonomy" id="168172"/>
    <lineage>
        <taxon>Eukaryota</taxon>
        <taxon>Fungi</taxon>
        <taxon>Dikarya</taxon>
        <taxon>Basidiomycota</taxon>
        <taxon>Pucciniomycotina</taxon>
        <taxon>Pucciniomycetes</taxon>
        <taxon>Pucciniales</taxon>
        <taxon>Pucciniaceae</taxon>
        <taxon>Puccinia</taxon>
    </lineage>
</organism>
<dbReference type="EMBL" id="CM045865">
    <property type="protein sequence ID" value="KAI7962800.1"/>
    <property type="molecule type" value="Genomic_DNA"/>
</dbReference>
<evidence type="ECO:0000313" key="1">
    <source>
        <dbReference type="EMBL" id="KAI7962800.1"/>
    </source>
</evidence>
<sequence length="957" mass="106579">MMVNKNHYLVIFISILLSNFSSTKPIEQQQQTFAIEPQTTTLIDLLSKSEEHSKLLQLIQITRLVPLINSLTQATLFAPTNQALDSSELVGKLQQDNQQLELRQTLLYHLLNFTLPDSIPTESTQSLDSLLFPVPFNADQEVPLLGHQPQKLRIIQRDLTRFIGVNARGQGGISLPDSSEFQNATNGIMIPIQSILSLPPSLKTIIKTHPELSTYSEILPDQFLDQLELLPHLTLFAPQNSAWNNLSSIELDYLKSNFSADDSIKLFRLATADNVLGNEGIGYSDLLRHESDNHKGHSFDLLSIDGNHLSIGFDRTSKQLSINGSEIVEQDILASNGVLHILPNLLIPSGNNPLELTAEKYLIGLNCTKFVSLFRQANLSTPYLDNQRGDDQKGYTILAVRDDVLGSSTSSIEEYKRFENSVDRLNNNDTESLSKSLKYHVIEGNYLMEDLKDGLLLKTELKFGGESKQRIPVSVATKGQSISMKSSIIGFGGANVVGGDPVKIGNTVIYILSQIVQPPSDLIQVALSDIRFSTGVASIFSAKLDHEFKNISQLTYLMPTNKAFSNLGLIMDYLLLEKSKSDLIQVLRYHGILELVYLNELKIGNSQRYPTIEGSELYITVHSSNNVSVHGPTIGGVALNGERQDSEVLNKRDKLIENGSMQFINQVELPSGVNIGIRKLMMGAKATTMLELIQSSNLSWILDYGSPPPSPSSKNSNQGEEIINLGRGYTILCPSDTAFTQVNLTYYLEDRSRLESLIRQHIIPVYPDDDEFNSKEGVIRGDLKSFEPLYIKDGLIYPTLLSIKEGGNSRYGDISFRSNKNHPKSSLDDKEDHEDQFDRKWLVGIKGAQSKNGLHDSSRIINFGRASPKIIPSSLSSSSSNDQVSFAGGVLLLDMVLEPYYPSFWDRIGKFILVSCVFFFLLSGLAFFGWKGWKKYVDLQNKNKSTNGYLVVEPMEE</sequence>
<keyword evidence="2" id="KW-1185">Reference proteome</keyword>
<evidence type="ECO:0000313" key="2">
    <source>
        <dbReference type="Proteomes" id="UP001060170"/>
    </source>
</evidence>
<protein>
    <submittedName>
        <fullName evidence="1">Uncharacterized protein</fullName>
    </submittedName>
</protein>
<reference evidence="1 2" key="3">
    <citation type="journal article" date="2022" name="Microbiol. Spectr.">
        <title>Folding features and dynamics of 3D genome architecture in plant fungal pathogens.</title>
        <authorList>
            <person name="Xia C."/>
        </authorList>
    </citation>
    <scope>NUCLEOTIDE SEQUENCE [LARGE SCALE GENOMIC DNA]</scope>
    <source>
        <strain evidence="1 2">93-210</strain>
    </source>
</reference>